<evidence type="ECO:0000313" key="2">
    <source>
        <dbReference type="Proteomes" id="UP001162164"/>
    </source>
</evidence>
<proteinExistence type="predicted"/>
<evidence type="ECO:0000313" key="1">
    <source>
        <dbReference type="EMBL" id="KAJ8967831.1"/>
    </source>
</evidence>
<accession>A0ABQ9IWX6</accession>
<organism evidence="1 2">
    <name type="scientific">Molorchus minor</name>
    <dbReference type="NCBI Taxonomy" id="1323400"/>
    <lineage>
        <taxon>Eukaryota</taxon>
        <taxon>Metazoa</taxon>
        <taxon>Ecdysozoa</taxon>
        <taxon>Arthropoda</taxon>
        <taxon>Hexapoda</taxon>
        <taxon>Insecta</taxon>
        <taxon>Pterygota</taxon>
        <taxon>Neoptera</taxon>
        <taxon>Endopterygota</taxon>
        <taxon>Coleoptera</taxon>
        <taxon>Polyphaga</taxon>
        <taxon>Cucujiformia</taxon>
        <taxon>Chrysomeloidea</taxon>
        <taxon>Cerambycidae</taxon>
        <taxon>Lamiinae</taxon>
        <taxon>Monochamini</taxon>
        <taxon>Molorchus</taxon>
    </lineage>
</organism>
<keyword evidence="2" id="KW-1185">Reference proteome</keyword>
<gene>
    <name evidence="1" type="ORF">NQ317_005865</name>
</gene>
<dbReference type="Proteomes" id="UP001162164">
    <property type="component" value="Unassembled WGS sequence"/>
</dbReference>
<reference evidence="1" key="1">
    <citation type="journal article" date="2023" name="Insect Mol. Biol.">
        <title>Genome sequencing provides insights into the evolution of gene families encoding plant cell wall-degrading enzymes in longhorned beetles.</title>
        <authorList>
            <person name="Shin N.R."/>
            <person name="Okamura Y."/>
            <person name="Kirsch R."/>
            <person name="Pauchet Y."/>
        </authorList>
    </citation>
    <scope>NUCLEOTIDE SEQUENCE</scope>
    <source>
        <strain evidence="1">MMC_N1</strain>
    </source>
</reference>
<protein>
    <submittedName>
        <fullName evidence="1">Uncharacterized protein</fullName>
    </submittedName>
</protein>
<comment type="caution">
    <text evidence="1">The sequence shown here is derived from an EMBL/GenBank/DDBJ whole genome shotgun (WGS) entry which is preliminary data.</text>
</comment>
<sequence length="121" mass="14012">MSTKLKLYLGRKIIESLHKSTKYSPSLLQPLIQISQESETKTELNVPLNLLERQLGVTNITEILKIRPDDIIKNIHLIKDRANRKISFEIDKSIFIKDVFENCAFPDLNFKPKNIVVEYSS</sequence>
<dbReference type="EMBL" id="JAPWTJ010002121">
    <property type="protein sequence ID" value="KAJ8967831.1"/>
    <property type="molecule type" value="Genomic_DNA"/>
</dbReference>
<name>A0ABQ9IWX6_9CUCU</name>